<dbReference type="EMBL" id="CP147407">
    <property type="protein sequence ID" value="WXB97677.1"/>
    <property type="molecule type" value="Genomic_DNA"/>
</dbReference>
<dbReference type="InterPro" id="IPR003776">
    <property type="entry name" value="YcaO-like_dom"/>
</dbReference>
<dbReference type="PANTHER" id="PTHR37809">
    <property type="entry name" value="RIBOSOMAL PROTEIN S12 METHYLTHIOTRANSFERASE ACCESSORY FACTOR YCAO"/>
    <property type="match status" value="1"/>
</dbReference>
<proteinExistence type="predicted"/>
<dbReference type="PANTHER" id="PTHR37809:SF1">
    <property type="entry name" value="RIBOSOMAL PROTEIN S12 METHYLTHIOTRANSFERASE ACCESSORY FACTOR YCAO"/>
    <property type="match status" value="1"/>
</dbReference>
<accession>A0ABZ2NIQ1</accession>
<dbReference type="Gene3D" id="3.30.40.250">
    <property type="match status" value="1"/>
</dbReference>
<dbReference type="NCBIfam" id="TIGR03882">
    <property type="entry name" value="cyclo_dehyd_2"/>
    <property type="match status" value="1"/>
</dbReference>
<evidence type="ECO:0000313" key="2">
    <source>
        <dbReference type="EMBL" id="WXB97677.1"/>
    </source>
</evidence>
<protein>
    <submittedName>
        <fullName evidence="2">TOMM leader peptide-binding protein</fullName>
    </submittedName>
</protein>
<organism evidence="2 3">
    <name type="scientific">Metabacillus sediminis</name>
    <dbReference type="NCBI Taxonomy" id="3117746"/>
    <lineage>
        <taxon>Bacteria</taxon>
        <taxon>Bacillati</taxon>
        <taxon>Bacillota</taxon>
        <taxon>Bacilli</taxon>
        <taxon>Bacillales</taxon>
        <taxon>Bacillaceae</taxon>
        <taxon>Metabacillus</taxon>
    </lineage>
</organism>
<feature type="domain" description="YcaO" evidence="1">
    <location>
        <begin position="257"/>
        <end position="642"/>
    </location>
</feature>
<sequence>MKTIAVIGEGALAELARQKLSERYDVIHTVHADEKIAEAALILQDRWNPSFFHETRERIGRIPRLYGYVTFGEGIIGPLEIKGSIGCVHCASVRKLMAGRDRKEMWDLTERMAESSGTSDVWATRTGLAQIVHILESEVRLLLDDRPVRSDGSIFLLNMRTLEGSRHSFLPDPFCDVCGSVPDDCAELARIELKSSLKTDKNSYRCRSMGELSKFLSKDYLDSSTGLFNEKVVDLSTPFADTMVNLPLFGGNEGTAGRTLSYEASEMTAILEGLERYCGYTARGKNTVIRERYRNLTGQAINPLTVGVHAPEKYADPDFPFQPFHPDRKLNWVWGYSFLQERPVLVPELLAYYSMGCGHKGGFVYETSNGCAVGGSLEEAIFHGIMEVAERDSFLITWYARLGLRRIDPRSSGDTELNLMLDRMETLNGYDLYLFQSTMEHGIPSIWAVVKNRRDSGMNLMCAAGAHLDPVRAVKSAVFELAGMMGALGERLDDNREKYARMLEDGSLVRQMEDHGMLYGLPEAEERLNFLLQDDRPLLSFEEAFERAPIRTDIKDDLEDVILRFKKRNMDVIVVDQTAPELKQNGLHCVKVLIPGMLPMTFGHHLTRVTGLERVLKVPAELGYRNGPLAPEELNPYPHPFP</sequence>
<dbReference type="PROSITE" id="PS51664">
    <property type="entry name" value="YCAO"/>
    <property type="match status" value="1"/>
</dbReference>
<evidence type="ECO:0000259" key="1">
    <source>
        <dbReference type="PROSITE" id="PS51664"/>
    </source>
</evidence>
<dbReference type="Pfam" id="PF02624">
    <property type="entry name" value="YcaO"/>
    <property type="match status" value="1"/>
</dbReference>
<gene>
    <name evidence="2" type="ORF">WCV65_04010</name>
</gene>
<dbReference type="Gene3D" id="3.30.160.660">
    <property type="match status" value="1"/>
</dbReference>
<name>A0ABZ2NIQ1_9BACI</name>
<evidence type="ECO:0000313" key="3">
    <source>
        <dbReference type="Proteomes" id="UP001377337"/>
    </source>
</evidence>
<dbReference type="RefSeq" id="WP_338780278.1">
    <property type="nucleotide sequence ID" value="NZ_CP147407.1"/>
</dbReference>
<reference evidence="2 3" key="1">
    <citation type="submission" date="2024-02" db="EMBL/GenBank/DDBJ databases">
        <title>Seven novel Bacillus-like species.</title>
        <authorList>
            <person name="Liu G."/>
        </authorList>
    </citation>
    <scope>NUCLEOTIDE SEQUENCE [LARGE SCALE GENOMIC DNA]</scope>
    <source>
        <strain evidence="2 3">FJAT-52054</strain>
    </source>
</reference>
<dbReference type="InterPro" id="IPR027624">
    <property type="entry name" value="TOMM_cyclo_SagD"/>
</dbReference>
<dbReference type="Gene3D" id="3.40.50.720">
    <property type="entry name" value="NAD(P)-binding Rossmann-like Domain"/>
    <property type="match status" value="1"/>
</dbReference>
<dbReference type="NCBIfam" id="TIGR03604">
    <property type="entry name" value="TOMM_cyclo_SagD"/>
    <property type="match status" value="1"/>
</dbReference>
<keyword evidence="3" id="KW-1185">Reference proteome</keyword>
<dbReference type="InterPro" id="IPR022291">
    <property type="entry name" value="Bacteriocin_synth_cyclodeHase"/>
</dbReference>
<dbReference type="Proteomes" id="UP001377337">
    <property type="component" value="Chromosome"/>
</dbReference>
<dbReference type="Gene3D" id="3.30.1330.230">
    <property type="match status" value="1"/>
</dbReference>